<dbReference type="GO" id="GO:0006355">
    <property type="term" value="P:regulation of DNA-templated transcription"/>
    <property type="evidence" value="ECO:0007669"/>
    <property type="project" value="InterPro"/>
</dbReference>
<dbReference type="InterPro" id="IPR025662">
    <property type="entry name" value="Sigma_54_int_dom_ATP-bd_1"/>
</dbReference>
<comment type="subcellular location">
    <subcellularLocation>
        <location evidence="1">Cytoplasm</location>
    </subcellularLocation>
</comment>
<dbReference type="GO" id="GO:0043565">
    <property type="term" value="F:sequence-specific DNA binding"/>
    <property type="evidence" value="ECO:0007669"/>
    <property type="project" value="InterPro"/>
</dbReference>
<keyword evidence="8" id="KW-0805">Transcription regulation</keyword>
<dbReference type="InterPro" id="IPR003593">
    <property type="entry name" value="AAA+_ATPase"/>
</dbReference>
<dbReference type="PRINTS" id="PR01590">
    <property type="entry name" value="HTHFIS"/>
</dbReference>
<evidence type="ECO:0000256" key="7">
    <source>
        <dbReference type="ARBA" id="ARBA00023012"/>
    </source>
</evidence>
<dbReference type="PROSITE" id="PS00675">
    <property type="entry name" value="SIGMA54_INTERACT_1"/>
    <property type="match status" value="1"/>
</dbReference>
<dbReference type="InterPro" id="IPR009057">
    <property type="entry name" value="Homeodomain-like_sf"/>
</dbReference>
<evidence type="ECO:0000256" key="3">
    <source>
        <dbReference type="ARBA" id="ARBA00022491"/>
    </source>
</evidence>
<dbReference type="CDD" id="cd00009">
    <property type="entry name" value="AAA"/>
    <property type="match status" value="1"/>
</dbReference>
<dbReference type="FunFam" id="3.40.50.300:FF:000006">
    <property type="entry name" value="DNA-binding transcriptional regulator NtrC"/>
    <property type="match status" value="1"/>
</dbReference>
<dbReference type="PROSITE" id="PS50045">
    <property type="entry name" value="SIGMA54_INTERACT_4"/>
    <property type="match status" value="1"/>
</dbReference>
<dbReference type="Pfam" id="PF25601">
    <property type="entry name" value="AAA_lid_14"/>
    <property type="match status" value="1"/>
</dbReference>
<protein>
    <submittedName>
        <fullName evidence="13">NifA2</fullName>
    </submittedName>
</protein>
<dbReference type="EMBL" id="AF345944">
    <property type="protein sequence ID" value="AAK29058.1"/>
    <property type="molecule type" value="Genomic_DNA"/>
</dbReference>
<dbReference type="Pfam" id="PF00158">
    <property type="entry name" value="Sigma54_activat"/>
    <property type="match status" value="1"/>
</dbReference>
<keyword evidence="3" id="KW-0678">Repressor</keyword>
<evidence type="ECO:0000256" key="9">
    <source>
        <dbReference type="ARBA" id="ARBA00023125"/>
    </source>
</evidence>
<evidence type="ECO:0000256" key="1">
    <source>
        <dbReference type="ARBA" id="ARBA00004496"/>
    </source>
</evidence>
<name>Q9AG18_FRASE</name>
<dbReference type="InterPro" id="IPR027417">
    <property type="entry name" value="P-loop_NTPase"/>
</dbReference>
<dbReference type="GO" id="GO:0005524">
    <property type="term" value="F:ATP binding"/>
    <property type="evidence" value="ECO:0007669"/>
    <property type="project" value="UniProtKB-KW"/>
</dbReference>
<dbReference type="GO" id="GO:0000160">
    <property type="term" value="P:phosphorelay signal transduction system"/>
    <property type="evidence" value="ECO:0007669"/>
    <property type="project" value="UniProtKB-KW"/>
</dbReference>
<feature type="domain" description="Sigma-54 factor interaction" evidence="12">
    <location>
        <begin position="197"/>
        <end position="425"/>
    </location>
</feature>
<dbReference type="GO" id="GO:0005737">
    <property type="term" value="C:cytoplasm"/>
    <property type="evidence" value="ECO:0007669"/>
    <property type="project" value="UniProtKB-SubCell"/>
</dbReference>
<dbReference type="Pfam" id="PF02954">
    <property type="entry name" value="HTH_8"/>
    <property type="match status" value="1"/>
</dbReference>
<dbReference type="Gene3D" id="1.10.8.60">
    <property type="match status" value="1"/>
</dbReference>
<proteinExistence type="predicted"/>
<keyword evidence="11" id="KW-0804">Transcription</keyword>
<evidence type="ECO:0000256" key="11">
    <source>
        <dbReference type="ARBA" id="ARBA00023163"/>
    </source>
</evidence>
<keyword evidence="2" id="KW-0963">Cytoplasm</keyword>
<dbReference type="PANTHER" id="PTHR32071">
    <property type="entry name" value="TRANSCRIPTIONAL REGULATORY PROTEIN"/>
    <property type="match status" value="1"/>
</dbReference>
<dbReference type="SUPFAM" id="SSF55781">
    <property type="entry name" value="GAF domain-like"/>
    <property type="match status" value="1"/>
</dbReference>
<dbReference type="Gene3D" id="3.40.50.300">
    <property type="entry name" value="P-loop containing nucleotide triphosphate hydrolases"/>
    <property type="match status" value="1"/>
</dbReference>
<keyword evidence="4" id="KW-0597">Phosphoprotein</keyword>
<evidence type="ECO:0000313" key="13">
    <source>
        <dbReference type="EMBL" id="AAK29058.1"/>
    </source>
</evidence>
<reference evidence="13" key="1">
    <citation type="submission" date="2001-02" db="EMBL/GenBank/DDBJ databases">
        <authorList>
            <person name="An C.S."/>
            <person name="Lee H.S."/>
        </authorList>
    </citation>
    <scope>NUCLEOTIDE SEQUENCE</scope>
    <source>
        <strain evidence="13">EuIK1</strain>
    </source>
</reference>
<evidence type="ECO:0000256" key="10">
    <source>
        <dbReference type="ARBA" id="ARBA00023159"/>
    </source>
</evidence>
<dbReference type="Gene3D" id="3.30.450.40">
    <property type="match status" value="1"/>
</dbReference>
<dbReference type="InterPro" id="IPR058031">
    <property type="entry name" value="AAA_lid_NorR"/>
</dbReference>
<sequence>MADNPFTQLPSPLDYAAALLGWFTRLGVNSDESTLADDFAAGAAQLSGCELGQLYLLDQATGRLELAAQYLPGLSPPGAVVSSGADFRNEQVLQYVLQQNRVFNLTEVGSSVYDTGFLPAVAASWQSLLCVPLPGPSKQVSGMVLCASLRATELAGYGASLGQLGSFALEPVALLRRIPDSRLLKVVRSTRSTSYGLIGNSTAMDEDVPLIGKVVHSPYTVLLRGETGTGKEVVARAIHAAGPRSSKAFVVQNCAAFPEGLLESELFGYRKGAFTGAERDHAGLFDTAHGGTLLLDEIGDMPLSLQAKLLRVLQEGEIRPLGANTSHKVDVRIAATHRDLTSMVAEGSFREDLYYRLAQFPIELPALRQRDGDVLQLARHFADKACALLGRATVGWSSAALDQLSSHHFPGNVRELKCMVERAVLLCDDEVILPAHLSLPSTLSAPAVDATLRQRMERVERVVLIDCLRKNRGNRTRTARELGLRRRTLLYRLARLDIPFGEVQGEC</sequence>
<dbReference type="AlphaFoldDB" id="Q9AG18"/>
<keyword evidence="6" id="KW-0067">ATP-binding</keyword>
<evidence type="ECO:0000256" key="8">
    <source>
        <dbReference type="ARBA" id="ARBA00023015"/>
    </source>
</evidence>
<dbReference type="PROSITE" id="PS00676">
    <property type="entry name" value="SIGMA54_INTERACT_2"/>
    <property type="match status" value="1"/>
</dbReference>
<gene>
    <name evidence="13" type="primary">nifA2</name>
</gene>
<keyword evidence="5" id="KW-0547">Nucleotide-binding</keyword>
<dbReference type="SMART" id="SM00382">
    <property type="entry name" value="AAA"/>
    <property type="match status" value="1"/>
</dbReference>
<dbReference type="Gene3D" id="1.10.10.60">
    <property type="entry name" value="Homeodomain-like"/>
    <property type="match status" value="1"/>
</dbReference>
<dbReference type="SUPFAM" id="SSF52540">
    <property type="entry name" value="P-loop containing nucleoside triphosphate hydrolases"/>
    <property type="match status" value="1"/>
</dbReference>
<dbReference type="InterPro" id="IPR002197">
    <property type="entry name" value="HTH_Fis"/>
</dbReference>
<keyword evidence="10" id="KW-0010">Activator</keyword>
<keyword evidence="9" id="KW-0238">DNA-binding</keyword>
<dbReference type="InterPro" id="IPR029016">
    <property type="entry name" value="GAF-like_dom_sf"/>
</dbReference>
<dbReference type="InterPro" id="IPR025943">
    <property type="entry name" value="Sigma_54_int_dom_ATP-bd_2"/>
</dbReference>
<dbReference type="PANTHER" id="PTHR32071:SF95">
    <property type="entry name" value="DNA-BINDING TRANSCRIPTIONAL REGULATOR NTRC"/>
    <property type="match status" value="1"/>
</dbReference>
<dbReference type="InterPro" id="IPR002078">
    <property type="entry name" value="Sigma_54_int"/>
</dbReference>
<accession>Q9AG18</accession>
<keyword evidence="7" id="KW-0902">Two-component regulatory system</keyword>
<organism evidence="13">
    <name type="scientific">Frankia sp. (strain EuIK1)</name>
    <dbReference type="NCBI Taxonomy" id="47227"/>
    <lineage>
        <taxon>Bacteria</taxon>
        <taxon>Bacillati</taxon>
        <taxon>Actinomycetota</taxon>
        <taxon>Actinomycetes</taxon>
        <taxon>Frankiales</taxon>
        <taxon>Frankiaceae</taxon>
        <taxon>Frankia</taxon>
    </lineage>
</organism>
<evidence type="ECO:0000259" key="12">
    <source>
        <dbReference type="PROSITE" id="PS50045"/>
    </source>
</evidence>
<evidence type="ECO:0000256" key="5">
    <source>
        <dbReference type="ARBA" id="ARBA00022741"/>
    </source>
</evidence>
<evidence type="ECO:0000256" key="6">
    <source>
        <dbReference type="ARBA" id="ARBA00022840"/>
    </source>
</evidence>
<evidence type="ECO:0000256" key="2">
    <source>
        <dbReference type="ARBA" id="ARBA00022490"/>
    </source>
</evidence>
<dbReference type="SUPFAM" id="SSF46689">
    <property type="entry name" value="Homeodomain-like"/>
    <property type="match status" value="1"/>
</dbReference>
<evidence type="ECO:0000256" key="4">
    <source>
        <dbReference type="ARBA" id="ARBA00022553"/>
    </source>
</evidence>